<dbReference type="SUPFAM" id="SSF90123">
    <property type="entry name" value="ABC transporter transmembrane region"/>
    <property type="match status" value="1"/>
</dbReference>
<reference evidence="11 12" key="1">
    <citation type="submission" date="2016-11" db="EMBL/GenBank/DDBJ databases">
        <title>Identification of Bacillus cereus isolated from egg-white.</title>
        <authorList>
            <person name="Soni A."/>
            <person name="Oey I."/>
            <person name="Silcock P."/>
            <person name="Bremer P."/>
        </authorList>
    </citation>
    <scope>NUCLEOTIDE SEQUENCE [LARGE SCALE GENOMIC DNA]</scope>
    <source>
        <strain evidence="11 12">NZAS03</strain>
    </source>
</reference>
<feature type="transmembrane region" description="Helical" evidence="8">
    <location>
        <begin position="171"/>
        <end position="191"/>
    </location>
</feature>
<gene>
    <name evidence="11" type="ORF">BJR07_05810</name>
</gene>
<dbReference type="GO" id="GO:0034040">
    <property type="term" value="F:ATPase-coupled lipid transmembrane transporter activity"/>
    <property type="evidence" value="ECO:0007669"/>
    <property type="project" value="TreeGrafter"/>
</dbReference>
<accession>A0A1C4EA40</accession>
<evidence type="ECO:0000256" key="4">
    <source>
        <dbReference type="ARBA" id="ARBA00022741"/>
    </source>
</evidence>
<evidence type="ECO:0000256" key="8">
    <source>
        <dbReference type="SAM" id="Phobius"/>
    </source>
</evidence>
<dbReference type="PANTHER" id="PTHR24221">
    <property type="entry name" value="ATP-BINDING CASSETTE SUB-FAMILY B"/>
    <property type="match status" value="1"/>
</dbReference>
<dbReference type="Proteomes" id="UP000186535">
    <property type="component" value="Unassembled WGS sequence"/>
</dbReference>
<feature type="domain" description="ABC transporter" evidence="9">
    <location>
        <begin position="357"/>
        <end position="593"/>
    </location>
</feature>
<evidence type="ECO:0000259" key="9">
    <source>
        <dbReference type="PROSITE" id="PS50893"/>
    </source>
</evidence>
<dbReference type="InterPro" id="IPR027417">
    <property type="entry name" value="P-loop_NTPase"/>
</dbReference>
<feature type="transmembrane region" description="Helical" evidence="8">
    <location>
        <begin position="75"/>
        <end position="92"/>
    </location>
</feature>
<evidence type="ECO:0000256" key="3">
    <source>
        <dbReference type="ARBA" id="ARBA00022692"/>
    </source>
</evidence>
<keyword evidence="3 8" id="KW-0812">Transmembrane</keyword>
<evidence type="ECO:0000256" key="5">
    <source>
        <dbReference type="ARBA" id="ARBA00022840"/>
    </source>
</evidence>
<keyword evidence="4" id="KW-0547">Nucleotide-binding</keyword>
<keyword evidence="6 8" id="KW-1133">Transmembrane helix</keyword>
<dbReference type="SUPFAM" id="SSF52540">
    <property type="entry name" value="P-loop containing nucleoside triphosphate hydrolases"/>
    <property type="match status" value="1"/>
</dbReference>
<dbReference type="GO" id="GO:0005737">
    <property type="term" value="C:cytoplasm"/>
    <property type="evidence" value="ECO:0007669"/>
    <property type="project" value="UniProtKB-ARBA"/>
</dbReference>
<dbReference type="PANTHER" id="PTHR24221:SF654">
    <property type="entry name" value="ATP-BINDING CASSETTE SUB-FAMILY B MEMBER 6"/>
    <property type="match status" value="1"/>
</dbReference>
<dbReference type="SMART" id="SM00382">
    <property type="entry name" value="AAA"/>
    <property type="match status" value="1"/>
</dbReference>
<dbReference type="FunFam" id="3.40.50.300:FF:000604">
    <property type="entry name" value="ABC transporter B family member 28"/>
    <property type="match status" value="1"/>
</dbReference>
<evidence type="ECO:0000256" key="1">
    <source>
        <dbReference type="ARBA" id="ARBA00004651"/>
    </source>
</evidence>
<comment type="subcellular location">
    <subcellularLocation>
        <location evidence="1">Cell membrane</location>
        <topology evidence="1">Multi-pass membrane protein</topology>
    </subcellularLocation>
</comment>
<comment type="caution">
    <text evidence="11">The sequence shown here is derived from an EMBL/GenBank/DDBJ whole genome shotgun (WGS) entry which is preliminary data.</text>
</comment>
<keyword evidence="7 8" id="KW-0472">Membrane</keyword>
<keyword evidence="5" id="KW-0067">ATP-binding</keyword>
<name>A0A1C4EA40_BACCE</name>
<dbReference type="Pfam" id="PF00005">
    <property type="entry name" value="ABC_tran"/>
    <property type="match status" value="1"/>
</dbReference>
<organism evidence="11 12">
    <name type="scientific">Bacillus cereus</name>
    <dbReference type="NCBI Taxonomy" id="1396"/>
    <lineage>
        <taxon>Bacteria</taxon>
        <taxon>Bacillati</taxon>
        <taxon>Bacillota</taxon>
        <taxon>Bacilli</taxon>
        <taxon>Bacillales</taxon>
        <taxon>Bacillaceae</taxon>
        <taxon>Bacillus</taxon>
        <taxon>Bacillus cereus group</taxon>
    </lineage>
</organism>
<proteinExistence type="predicted"/>
<dbReference type="PROSITE" id="PS50929">
    <property type="entry name" value="ABC_TM1F"/>
    <property type="match status" value="1"/>
</dbReference>
<feature type="transmembrane region" description="Helical" evidence="8">
    <location>
        <begin position="143"/>
        <end position="165"/>
    </location>
</feature>
<evidence type="ECO:0000256" key="7">
    <source>
        <dbReference type="ARBA" id="ARBA00023136"/>
    </source>
</evidence>
<dbReference type="RefSeq" id="WP_073515972.1">
    <property type="nucleotide sequence ID" value="NZ_MPOM01000004.1"/>
</dbReference>
<dbReference type="GO" id="GO:0140359">
    <property type="term" value="F:ABC-type transporter activity"/>
    <property type="evidence" value="ECO:0007669"/>
    <property type="project" value="InterPro"/>
</dbReference>
<feature type="transmembrane region" description="Helical" evidence="8">
    <location>
        <begin position="263"/>
        <end position="284"/>
    </location>
</feature>
<dbReference type="PROSITE" id="PS00211">
    <property type="entry name" value="ABC_TRANSPORTER_1"/>
    <property type="match status" value="1"/>
</dbReference>
<evidence type="ECO:0000256" key="6">
    <source>
        <dbReference type="ARBA" id="ARBA00022989"/>
    </source>
</evidence>
<dbReference type="Gene3D" id="3.40.50.300">
    <property type="entry name" value="P-loop containing nucleotide triphosphate hydrolases"/>
    <property type="match status" value="1"/>
</dbReference>
<evidence type="ECO:0000313" key="12">
    <source>
        <dbReference type="Proteomes" id="UP000186535"/>
    </source>
</evidence>
<dbReference type="InterPro" id="IPR003439">
    <property type="entry name" value="ABC_transporter-like_ATP-bd"/>
</dbReference>
<dbReference type="InterPro" id="IPR017871">
    <property type="entry name" value="ABC_transporter-like_CS"/>
</dbReference>
<dbReference type="AlphaFoldDB" id="A0A1C4EA40"/>
<dbReference type="Gene3D" id="1.20.1560.10">
    <property type="entry name" value="ABC transporter type 1, transmembrane domain"/>
    <property type="match status" value="1"/>
</dbReference>
<feature type="transmembrane region" description="Helical" evidence="8">
    <location>
        <begin position="12"/>
        <end position="32"/>
    </location>
</feature>
<dbReference type="InterPro" id="IPR036640">
    <property type="entry name" value="ABC1_TM_sf"/>
</dbReference>
<dbReference type="GO" id="GO:0005886">
    <property type="term" value="C:plasma membrane"/>
    <property type="evidence" value="ECO:0007669"/>
    <property type="project" value="UniProtKB-SubCell"/>
</dbReference>
<sequence length="600" mass="67655">MEYLLYFVKKLYAFSGTILYINLFGMALVSLLEGIGLLLLLPMINISGVIEINMGSIPGIAIFEVLQEISETVRLLLILSIYIILVVAQSLLQQSLALRNMKIIMRFTNYLRLQIYHALLRVNWSFFVKKRKSDLISSLTEELGRVMVGTNLFLQLLTSFIFTIIQIGIALWFSMKITIFVLFTGLILAYFSKHYIKKSRVLGNQTSEIARDYLSGITDHFNGIKDIKSNMLEESRYTWLSTWCEKMEKEQLAYIKLKNQSQFFYKFASAILIALLIFTSIKLFQAQPGQLIVIVLIFSRLWPRFTGIQSNLEQLAANIPAFKSLLELERECNEAIELGDVRQSSKSIQPLTIQEGIKCKNVFFRYNENEPIYALQNINLQIPLNCMTAIVGRSGAGKSTLIDILMGLIQPEKGQVLIDDATITSENLLALRKSISYVQQDPFLFNASIRENLLMIEPNASEDQIWAALNFAAAAEFVQALPNGLDTFIGDRGVKLSGGERQRLVLARAILRKPSILVLDEATSALDAENEALIQSALEELKGQMTIIVIAHRLSTIRNADQVIVLDKGEVVQQGEFSQLARERKGVFRNLLGKQVEVGS</sequence>
<evidence type="ECO:0000313" key="11">
    <source>
        <dbReference type="EMBL" id="OKA41421.1"/>
    </source>
</evidence>
<dbReference type="GO" id="GO:0016887">
    <property type="term" value="F:ATP hydrolysis activity"/>
    <property type="evidence" value="ECO:0007669"/>
    <property type="project" value="InterPro"/>
</dbReference>
<dbReference type="GO" id="GO:0005524">
    <property type="term" value="F:ATP binding"/>
    <property type="evidence" value="ECO:0007669"/>
    <property type="project" value="UniProtKB-KW"/>
</dbReference>
<dbReference type="InterPro" id="IPR039421">
    <property type="entry name" value="Type_1_exporter"/>
</dbReference>
<dbReference type="InterPro" id="IPR003593">
    <property type="entry name" value="AAA+_ATPase"/>
</dbReference>
<evidence type="ECO:0000256" key="2">
    <source>
        <dbReference type="ARBA" id="ARBA00022448"/>
    </source>
</evidence>
<evidence type="ECO:0000259" key="10">
    <source>
        <dbReference type="PROSITE" id="PS50929"/>
    </source>
</evidence>
<feature type="transmembrane region" description="Helical" evidence="8">
    <location>
        <begin position="38"/>
        <end position="63"/>
    </location>
</feature>
<feature type="domain" description="ABC transmembrane type-1" evidence="10">
    <location>
        <begin position="23"/>
        <end position="317"/>
    </location>
</feature>
<dbReference type="PROSITE" id="PS50893">
    <property type="entry name" value="ABC_TRANSPORTER_2"/>
    <property type="match status" value="1"/>
</dbReference>
<dbReference type="Pfam" id="PF00664">
    <property type="entry name" value="ABC_membrane"/>
    <property type="match status" value="1"/>
</dbReference>
<dbReference type="InterPro" id="IPR011527">
    <property type="entry name" value="ABC1_TM_dom"/>
</dbReference>
<protein>
    <submittedName>
        <fullName evidence="11">Multidrug ABC transporter</fullName>
    </submittedName>
</protein>
<dbReference type="EMBL" id="MPON01000001">
    <property type="protein sequence ID" value="OKA41421.1"/>
    <property type="molecule type" value="Genomic_DNA"/>
</dbReference>
<keyword evidence="2" id="KW-0813">Transport</keyword>